<name>A0A382B2R1_9ZZZZ</name>
<protein>
    <submittedName>
        <fullName evidence="1">Uncharacterized protein</fullName>
    </submittedName>
</protein>
<feature type="non-terminal residue" evidence="1">
    <location>
        <position position="1"/>
    </location>
</feature>
<feature type="non-terminal residue" evidence="1">
    <location>
        <position position="50"/>
    </location>
</feature>
<dbReference type="EMBL" id="UINC01027768">
    <property type="protein sequence ID" value="SVB07592.1"/>
    <property type="molecule type" value="Genomic_DNA"/>
</dbReference>
<organism evidence="1">
    <name type="scientific">marine metagenome</name>
    <dbReference type="NCBI Taxonomy" id="408172"/>
    <lineage>
        <taxon>unclassified sequences</taxon>
        <taxon>metagenomes</taxon>
        <taxon>ecological metagenomes</taxon>
    </lineage>
</organism>
<gene>
    <name evidence="1" type="ORF">METZ01_LOCUS160446</name>
</gene>
<proteinExistence type="predicted"/>
<evidence type="ECO:0000313" key="1">
    <source>
        <dbReference type="EMBL" id="SVB07592.1"/>
    </source>
</evidence>
<sequence length="50" mass="5775">VKLEVACEAKFAGHMTFAPRYLWPKKAYDGCSEPELFKTKEGREKLVEEL</sequence>
<dbReference type="AlphaFoldDB" id="A0A382B2R1"/>
<accession>A0A382B2R1</accession>
<reference evidence="1" key="1">
    <citation type="submission" date="2018-05" db="EMBL/GenBank/DDBJ databases">
        <authorList>
            <person name="Lanie J.A."/>
            <person name="Ng W.-L."/>
            <person name="Kazmierczak K.M."/>
            <person name="Andrzejewski T.M."/>
            <person name="Davidsen T.M."/>
            <person name="Wayne K.J."/>
            <person name="Tettelin H."/>
            <person name="Glass J.I."/>
            <person name="Rusch D."/>
            <person name="Podicherti R."/>
            <person name="Tsui H.-C.T."/>
            <person name="Winkler M.E."/>
        </authorList>
    </citation>
    <scope>NUCLEOTIDE SEQUENCE</scope>
</reference>